<dbReference type="EMBL" id="KQ257458">
    <property type="protein sequence ID" value="KNC99296.1"/>
    <property type="molecule type" value="Genomic_DNA"/>
</dbReference>
<feature type="compositionally biased region" description="Gly residues" evidence="3">
    <location>
        <begin position="603"/>
        <end position="613"/>
    </location>
</feature>
<gene>
    <name evidence="5" type="ORF">SPPG_05550</name>
</gene>
<dbReference type="VEuPathDB" id="FungiDB:SPPG_05550"/>
<keyword evidence="6" id="KW-1185">Reference proteome</keyword>
<dbReference type="PANTHER" id="PTHR17408:SF0">
    <property type="entry name" value="HISTONE RNA HAIRPIN-BINDING PROTEIN"/>
    <property type="match status" value="1"/>
</dbReference>
<dbReference type="AlphaFoldDB" id="A0A0L0HE51"/>
<dbReference type="OrthoDB" id="265795at2759"/>
<dbReference type="FunFam" id="1.10.8.1120:FF:000001">
    <property type="entry name" value="Histone RNA hairpin-binding protein-like"/>
    <property type="match status" value="1"/>
</dbReference>
<feature type="compositionally biased region" description="Basic residues" evidence="3">
    <location>
        <begin position="55"/>
        <end position="66"/>
    </location>
</feature>
<feature type="compositionally biased region" description="Low complexity" evidence="3">
    <location>
        <begin position="561"/>
        <end position="580"/>
    </location>
</feature>
<feature type="compositionally biased region" description="Polar residues" evidence="3">
    <location>
        <begin position="588"/>
        <end position="600"/>
    </location>
</feature>
<name>A0A0L0HE51_SPIPD</name>
<dbReference type="InterPro" id="IPR026502">
    <property type="entry name" value="SLBP1/SLBP2"/>
</dbReference>
<evidence type="ECO:0000259" key="4">
    <source>
        <dbReference type="Pfam" id="PF15247"/>
    </source>
</evidence>
<dbReference type="Proteomes" id="UP000053201">
    <property type="component" value="Unassembled WGS sequence"/>
</dbReference>
<evidence type="ECO:0000313" key="5">
    <source>
        <dbReference type="EMBL" id="KNC99296.1"/>
    </source>
</evidence>
<dbReference type="PANTHER" id="PTHR17408">
    <property type="entry name" value="HISTONE RNA HAIRPIN-BINDING PROTEIN"/>
    <property type="match status" value="1"/>
</dbReference>
<keyword evidence="2" id="KW-0694">RNA-binding</keyword>
<proteinExistence type="inferred from homology"/>
<feature type="region of interest" description="Disordered" evidence="3">
    <location>
        <begin position="139"/>
        <end position="174"/>
    </location>
</feature>
<dbReference type="eggNOG" id="KOG3934">
    <property type="taxonomic scope" value="Eukaryota"/>
</dbReference>
<feature type="region of interest" description="Disordered" evidence="3">
    <location>
        <begin position="216"/>
        <end position="235"/>
    </location>
</feature>
<evidence type="ECO:0000256" key="1">
    <source>
        <dbReference type="ARBA" id="ARBA00006151"/>
    </source>
</evidence>
<feature type="compositionally biased region" description="Polar residues" evidence="3">
    <location>
        <begin position="507"/>
        <end position="522"/>
    </location>
</feature>
<dbReference type="GO" id="GO:0006398">
    <property type="term" value="P:mRNA 3'-end processing by stem-loop binding and cleavage"/>
    <property type="evidence" value="ECO:0007669"/>
    <property type="project" value="TreeGrafter"/>
</dbReference>
<dbReference type="GO" id="GO:0071204">
    <property type="term" value="C:histone pre-mRNA 3'end processing complex"/>
    <property type="evidence" value="ECO:0007669"/>
    <property type="project" value="TreeGrafter"/>
</dbReference>
<dbReference type="GO" id="GO:0051028">
    <property type="term" value="P:mRNA transport"/>
    <property type="evidence" value="ECO:0007669"/>
    <property type="project" value="TreeGrafter"/>
</dbReference>
<accession>A0A0L0HE51</accession>
<feature type="domain" description="Histone RNA hairpin-binding protein RNA-binding" evidence="4">
    <location>
        <begin position="229"/>
        <end position="296"/>
    </location>
</feature>
<dbReference type="GO" id="GO:0003729">
    <property type="term" value="F:mRNA binding"/>
    <property type="evidence" value="ECO:0007669"/>
    <property type="project" value="InterPro"/>
</dbReference>
<dbReference type="Gene3D" id="1.10.8.1120">
    <property type="entry name" value="Histone RNA hairpin-binding protein RNA-binding domain"/>
    <property type="match status" value="1"/>
</dbReference>
<dbReference type="InterPro" id="IPR038294">
    <property type="entry name" value="SLBP_RNA_bind_sf"/>
</dbReference>
<dbReference type="InterPro" id="IPR029344">
    <property type="entry name" value="SLBP_RNA_bind"/>
</dbReference>
<dbReference type="RefSeq" id="XP_016607336.1">
    <property type="nucleotide sequence ID" value="XM_016753757.1"/>
</dbReference>
<dbReference type="Pfam" id="PF15247">
    <property type="entry name" value="SLBP_RNA_bind"/>
    <property type="match status" value="1"/>
</dbReference>
<reference evidence="5 6" key="1">
    <citation type="submission" date="2009-08" db="EMBL/GenBank/DDBJ databases">
        <title>The Genome Sequence of Spizellomyces punctatus strain DAOM BR117.</title>
        <authorList>
            <consortium name="The Broad Institute Genome Sequencing Platform"/>
            <person name="Russ C."/>
            <person name="Cuomo C."/>
            <person name="Shea T."/>
            <person name="Young S.K."/>
            <person name="Zeng Q."/>
            <person name="Koehrsen M."/>
            <person name="Haas B."/>
            <person name="Borodovsky M."/>
            <person name="Guigo R."/>
            <person name="Alvarado L."/>
            <person name="Berlin A."/>
            <person name="Bochicchio J."/>
            <person name="Borenstein D."/>
            <person name="Chapman S."/>
            <person name="Chen Z."/>
            <person name="Engels R."/>
            <person name="Freedman E."/>
            <person name="Gellesch M."/>
            <person name="Goldberg J."/>
            <person name="Griggs A."/>
            <person name="Gujja S."/>
            <person name="Heiman D."/>
            <person name="Hepburn T."/>
            <person name="Howarth C."/>
            <person name="Jen D."/>
            <person name="Larson L."/>
            <person name="Lewis B."/>
            <person name="Mehta T."/>
            <person name="Park D."/>
            <person name="Pearson M."/>
            <person name="Roberts A."/>
            <person name="Saif S."/>
            <person name="Shenoy N."/>
            <person name="Sisk P."/>
            <person name="Stolte C."/>
            <person name="Sykes S."/>
            <person name="Thomson T."/>
            <person name="Walk T."/>
            <person name="White J."/>
            <person name="Yandava C."/>
            <person name="Burger G."/>
            <person name="Gray M.W."/>
            <person name="Holland P.W.H."/>
            <person name="King N."/>
            <person name="Lang F.B.F."/>
            <person name="Roger A.J."/>
            <person name="Ruiz-Trillo I."/>
            <person name="Lander E."/>
            <person name="Nusbaum C."/>
        </authorList>
    </citation>
    <scope>NUCLEOTIDE SEQUENCE [LARGE SCALE GENOMIC DNA]</scope>
    <source>
        <strain evidence="5 6">DAOM BR117</strain>
    </source>
</reference>
<protein>
    <recommendedName>
        <fullName evidence="4">Histone RNA hairpin-binding protein RNA-binding domain-containing protein</fullName>
    </recommendedName>
</protein>
<feature type="region of interest" description="Disordered" evidence="3">
    <location>
        <begin position="454"/>
        <end position="475"/>
    </location>
</feature>
<comment type="similarity">
    <text evidence="1">Belongs to the SLBP family.</text>
</comment>
<feature type="region of interest" description="Disordered" evidence="3">
    <location>
        <begin position="561"/>
        <end position="613"/>
    </location>
</feature>
<evidence type="ECO:0000256" key="2">
    <source>
        <dbReference type="ARBA" id="ARBA00022884"/>
    </source>
</evidence>
<evidence type="ECO:0000256" key="3">
    <source>
        <dbReference type="SAM" id="MobiDB-lite"/>
    </source>
</evidence>
<feature type="compositionally biased region" description="Polar residues" evidence="3">
    <location>
        <begin position="143"/>
        <end position="159"/>
    </location>
</feature>
<organism evidence="5 6">
    <name type="scientific">Spizellomyces punctatus (strain DAOM BR117)</name>
    <dbReference type="NCBI Taxonomy" id="645134"/>
    <lineage>
        <taxon>Eukaryota</taxon>
        <taxon>Fungi</taxon>
        <taxon>Fungi incertae sedis</taxon>
        <taxon>Chytridiomycota</taxon>
        <taxon>Chytridiomycota incertae sedis</taxon>
        <taxon>Chytridiomycetes</taxon>
        <taxon>Spizellomycetales</taxon>
        <taxon>Spizellomycetaceae</taxon>
        <taxon>Spizellomyces</taxon>
    </lineage>
</organism>
<feature type="compositionally biased region" description="Basic and acidic residues" evidence="3">
    <location>
        <begin position="160"/>
        <end position="172"/>
    </location>
</feature>
<feature type="region of interest" description="Disordered" evidence="3">
    <location>
        <begin position="496"/>
        <end position="531"/>
    </location>
</feature>
<feature type="region of interest" description="Disordered" evidence="3">
    <location>
        <begin position="1"/>
        <end position="78"/>
    </location>
</feature>
<dbReference type="GO" id="GO:0005737">
    <property type="term" value="C:cytoplasm"/>
    <property type="evidence" value="ECO:0007669"/>
    <property type="project" value="TreeGrafter"/>
</dbReference>
<sequence length="625" mass="68599">MSTSKPDSSESSATPTNKGWNLDAPSYVPDNSALAQTPATDPRRGHHGGGQSGRGRGRGQRGRGNFRGRSAYKGGSGYGYEYPWQPRVYYGEEGYVHYGSPDARRYHTDAVLLAGGDPGYGGDGGVGYTEGYSYINPGPDNVSLPSYQSQDFADRSLSSDTERDNETDKAESLADSVITSSTYTDATSSSFVESLITQSSRGSGYRNLNQQHRLGGQASLRQQASMNSEERRLEQRQKQIDYGKNTVGYKRYIAMVPKHKRKRGDPETPKKHAKCSKRCWDGLIRHWRRKLHEWDPPEMKEQGLSDLEFSDIIKESVRTTTDQLEENLKHPTELADWTFPPVTKEPLRVKPTPLGESLKQPQAARNLGFGSTPPPTEPLRPLWDQFSIDELDQKFASKLRPWETFEGFGPSPTRRTTKRGDDPLSWAEFSIDELDEKFGHKLRISEAIDLTYSPLNNSTSSPFTPSPRSKLAPIGRPTPVKRLNPMAASFDVLGASPISSDTHHTGDSSVTPRTHRSNSIGFSYSDPRRLHNHQMEGSASPLSLYEEEDSVMVIYDPAASSSVPSLTSSTLPSRAASPSRTAMGREATPQSLWGNGSPNKGSPGIGRVGAGVGEVGGGTLLDGVW</sequence>
<dbReference type="GO" id="GO:0071207">
    <property type="term" value="F:histone pre-mRNA stem-loop binding"/>
    <property type="evidence" value="ECO:0007669"/>
    <property type="project" value="TreeGrafter"/>
</dbReference>
<dbReference type="STRING" id="645134.A0A0L0HE51"/>
<dbReference type="InParanoid" id="A0A0L0HE51"/>
<evidence type="ECO:0000313" key="6">
    <source>
        <dbReference type="Proteomes" id="UP000053201"/>
    </source>
</evidence>
<feature type="compositionally biased region" description="Polar residues" evidence="3">
    <location>
        <begin position="1"/>
        <end position="19"/>
    </location>
</feature>
<dbReference type="GeneID" id="27688915"/>
<feature type="compositionally biased region" description="Low complexity" evidence="3">
    <location>
        <begin position="454"/>
        <end position="469"/>
    </location>
</feature>